<organism evidence="1 2">
    <name type="scientific">Blastomonas aquatica</name>
    <dbReference type="NCBI Taxonomy" id="1510276"/>
    <lineage>
        <taxon>Bacteria</taxon>
        <taxon>Pseudomonadati</taxon>
        <taxon>Pseudomonadota</taxon>
        <taxon>Alphaproteobacteria</taxon>
        <taxon>Sphingomonadales</taxon>
        <taxon>Sphingomonadaceae</taxon>
        <taxon>Blastomonas</taxon>
    </lineage>
</organism>
<protein>
    <submittedName>
        <fullName evidence="1">Uncharacterized protein</fullName>
    </submittedName>
</protein>
<gene>
    <name evidence="1" type="ORF">GCM10010833_18790</name>
</gene>
<sequence length="85" mass="9196">MAGSEVGAQLDDDIAAVLKVKGKRLSGHMQSFDGTRIGAADIATRRRMSPLPTPTVSGLLLQVRTATHWRLRPGRTLTQPERSGM</sequence>
<name>A0ABQ1JCM6_9SPHN</name>
<evidence type="ECO:0000313" key="2">
    <source>
        <dbReference type="Proteomes" id="UP000614261"/>
    </source>
</evidence>
<accession>A0ABQ1JCM6</accession>
<reference evidence="2" key="1">
    <citation type="journal article" date="2019" name="Int. J. Syst. Evol. Microbiol.">
        <title>The Global Catalogue of Microorganisms (GCM) 10K type strain sequencing project: providing services to taxonomists for standard genome sequencing and annotation.</title>
        <authorList>
            <consortium name="The Broad Institute Genomics Platform"/>
            <consortium name="The Broad Institute Genome Sequencing Center for Infectious Disease"/>
            <person name="Wu L."/>
            <person name="Ma J."/>
        </authorList>
    </citation>
    <scope>NUCLEOTIDE SEQUENCE [LARGE SCALE GENOMIC DNA]</scope>
    <source>
        <strain evidence="2">CGMCC 1.12851</strain>
    </source>
</reference>
<dbReference type="Proteomes" id="UP000614261">
    <property type="component" value="Unassembled WGS sequence"/>
</dbReference>
<proteinExistence type="predicted"/>
<keyword evidence="2" id="KW-1185">Reference proteome</keyword>
<dbReference type="EMBL" id="BMGD01000003">
    <property type="protein sequence ID" value="GGB64014.1"/>
    <property type="molecule type" value="Genomic_DNA"/>
</dbReference>
<comment type="caution">
    <text evidence="1">The sequence shown here is derived from an EMBL/GenBank/DDBJ whole genome shotgun (WGS) entry which is preliminary data.</text>
</comment>
<evidence type="ECO:0000313" key="1">
    <source>
        <dbReference type="EMBL" id="GGB64014.1"/>
    </source>
</evidence>